<feature type="transmembrane region" description="Helical" evidence="10">
    <location>
        <begin position="274"/>
        <end position="299"/>
    </location>
</feature>
<evidence type="ECO:0000256" key="8">
    <source>
        <dbReference type="ARBA" id="ARBA00023136"/>
    </source>
</evidence>
<name>A0AAE2C3L3_9LAMI</name>
<comment type="similarity">
    <text evidence="9">Belongs to the monovalent cation:proton antiporter 2 (CPA2) transporter (TC 2.A.37) family. CHX (TC 2.A.37.4) subfamily.</text>
</comment>
<dbReference type="PANTHER" id="PTHR32468">
    <property type="entry name" value="CATION/H + ANTIPORTER"/>
    <property type="match status" value="1"/>
</dbReference>
<keyword evidence="6 10" id="KW-1133">Transmembrane helix</keyword>
<evidence type="ECO:0000256" key="5">
    <source>
        <dbReference type="ARBA" id="ARBA00022958"/>
    </source>
</evidence>
<gene>
    <name evidence="14" type="ORF">Sango_0354300</name>
</gene>
<dbReference type="InterPro" id="IPR006153">
    <property type="entry name" value="Cation/H_exchanger_TM"/>
</dbReference>
<dbReference type="Pfam" id="PF23259">
    <property type="entry name" value="CHX17_C"/>
    <property type="match status" value="1"/>
</dbReference>
<feature type="transmembrane region" description="Helical" evidence="10">
    <location>
        <begin position="66"/>
        <end position="86"/>
    </location>
</feature>
<keyword evidence="3" id="KW-0633">Potassium transport</keyword>
<keyword evidence="5" id="KW-0630">Potassium</keyword>
<feature type="domain" description="Cation/H+ exchanger transmembrane" evidence="11">
    <location>
        <begin position="50"/>
        <end position="209"/>
    </location>
</feature>
<feature type="transmembrane region" description="Helical" evidence="10">
    <location>
        <begin position="337"/>
        <end position="360"/>
    </location>
</feature>
<dbReference type="InterPro" id="IPR057290">
    <property type="entry name" value="CHX17_C"/>
</dbReference>
<comment type="subcellular location">
    <subcellularLocation>
        <location evidence="1">Membrane</location>
        <topology evidence="1">Multi-pass membrane protein</topology>
    </subcellularLocation>
</comment>
<dbReference type="GO" id="GO:0012505">
    <property type="term" value="C:endomembrane system"/>
    <property type="evidence" value="ECO:0007669"/>
    <property type="project" value="TreeGrafter"/>
</dbReference>
<dbReference type="GO" id="GO:0016020">
    <property type="term" value="C:membrane"/>
    <property type="evidence" value="ECO:0007669"/>
    <property type="project" value="UniProtKB-SubCell"/>
</dbReference>
<evidence type="ECO:0000259" key="12">
    <source>
        <dbReference type="Pfam" id="PF23256"/>
    </source>
</evidence>
<evidence type="ECO:0000256" key="9">
    <source>
        <dbReference type="ARBA" id="ARBA00038341"/>
    </source>
</evidence>
<evidence type="ECO:0000313" key="14">
    <source>
        <dbReference type="EMBL" id="KAK4407733.1"/>
    </source>
</evidence>
<dbReference type="Gene3D" id="1.20.1530.20">
    <property type="match status" value="2"/>
</dbReference>
<feature type="domain" description="Cation/H(+) antiporter central" evidence="12">
    <location>
        <begin position="416"/>
        <end position="537"/>
    </location>
</feature>
<feature type="transmembrane region" description="Helical" evidence="10">
    <location>
        <begin position="98"/>
        <end position="119"/>
    </location>
</feature>
<sequence>MEERDHDGSGRSYVCYYLNQISSRGLPFGDSPLGYSLPSLLLQFSLISMVSRLVQLILRPIGQPLIVAQILGGILLGPSVLGRMMPFFAKAFPRKSRLVLDTVSVFGLMLLVFLIGVKTDLSAVVKSGRKALVVGILGFFVPLGLTGLVAFLLNEFLSLDHDVVRALPHVVFILSMTAFPVVTCFLDELKILNSEIGRLASSSSIVCDLPLRLYGHSCHYSILCSGIDCTGWPTISAALVETLDCFVSLMLLPLFFAVSGLSVDIFHIQNLKNVGVLQLVVLVAFIGKLMGSMLPLIVCRMPFRDALSLGLIMNSKGIVELALLNQIKNHNIVTEEVYAIMIISVVATTGLISPIVKFLYDPSKRFVAYKRRTLLHSRRNDELRILACIHQEEDVHSIISLLQVSNTTRDSPINLVVLHLVKLTARASSLLIAHRQRDKPPRNPTQSERIFNAFKTFEQDYPGFFRVHCYKGISPFMTMHNDVCTLAQEKRTTLIILPFRKQWNSGGTMQSSRAYRHLNKSVFDQAPCSVGILIDHRILKSPYVITEHSAFRVVVLFFGGVDDREALAYAQRISDHTCVRLNVLRFTTPSPTEIVGGTERGKILDADILSNFKLRTQHTEDITYREKMVTSGMDVIMVARSVVNTYNLVMVGRRHGDSPIMLQLAKWNERGELGAIGEILAATELKGEASILVVQQQTRVWGLRDPEESTHLEELSCRLYSYLY</sequence>
<evidence type="ECO:0000256" key="7">
    <source>
        <dbReference type="ARBA" id="ARBA00023065"/>
    </source>
</evidence>
<dbReference type="InterPro" id="IPR038770">
    <property type="entry name" value="Na+/solute_symporter_sf"/>
</dbReference>
<dbReference type="GO" id="GO:0006885">
    <property type="term" value="P:regulation of pH"/>
    <property type="evidence" value="ECO:0007669"/>
    <property type="project" value="TreeGrafter"/>
</dbReference>
<evidence type="ECO:0000259" key="11">
    <source>
        <dbReference type="Pfam" id="PF00999"/>
    </source>
</evidence>
<keyword evidence="4 10" id="KW-0812">Transmembrane</keyword>
<accession>A0AAE2C3L3</accession>
<evidence type="ECO:0000256" key="4">
    <source>
        <dbReference type="ARBA" id="ARBA00022692"/>
    </source>
</evidence>
<dbReference type="GO" id="GO:1902600">
    <property type="term" value="P:proton transmembrane transport"/>
    <property type="evidence" value="ECO:0007669"/>
    <property type="project" value="InterPro"/>
</dbReference>
<evidence type="ECO:0000256" key="10">
    <source>
        <dbReference type="SAM" id="Phobius"/>
    </source>
</evidence>
<evidence type="ECO:0000256" key="3">
    <source>
        <dbReference type="ARBA" id="ARBA00022538"/>
    </source>
</evidence>
<comment type="caution">
    <text evidence="14">The sequence shown here is derived from an EMBL/GenBank/DDBJ whole genome shotgun (WGS) entry which is preliminary data.</text>
</comment>
<reference evidence="14" key="1">
    <citation type="submission" date="2020-06" db="EMBL/GenBank/DDBJ databases">
        <authorList>
            <person name="Li T."/>
            <person name="Hu X."/>
            <person name="Zhang T."/>
            <person name="Song X."/>
            <person name="Zhang H."/>
            <person name="Dai N."/>
            <person name="Sheng W."/>
            <person name="Hou X."/>
            <person name="Wei L."/>
        </authorList>
    </citation>
    <scope>NUCLEOTIDE SEQUENCE</scope>
    <source>
        <strain evidence="14">K16</strain>
        <tissue evidence="14">Leaf</tissue>
    </source>
</reference>
<dbReference type="InterPro" id="IPR050794">
    <property type="entry name" value="CPA2_transporter"/>
</dbReference>
<proteinExistence type="inferred from homology"/>
<feature type="transmembrane region" description="Helical" evidence="10">
    <location>
        <begin position="246"/>
        <end position="268"/>
    </location>
</feature>
<dbReference type="GO" id="GO:0015297">
    <property type="term" value="F:antiporter activity"/>
    <property type="evidence" value="ECO:0007669"/>
    <property type="project" value="InterPro"/>
</dbReference>
<dbReference type="Proteomes" id="UP001289374">
    <property type="component" value="Unassembled WGS sequence"/>
</dbReference>
<dbReference type="GO" id="GO:0006813">
    <property type="term" value="P:potassium ion transport"/>
    <property type="evidence" value="ECO:0007669"/>
    <property type="project" value="UniProtKB-KW"/>
</dbReference>
<protein>
    <submittedName>
        <fullName evidence="14">Cation/H(+) antiporter 15</fullName>
    </submittedName>
</protein>
<feature type="domain" description="Cation/H+ exchanger transmembrane" evidence="11">
    <location>
        <begin position="238"/>
        <end position="356"/>
    </location>
</feature>
<organism evidence="14 15">
    <name type="scientific">Sesamum angolense</name>
    <dbReference type="NCBI Taxonomy" id="2727404"/>
    <lineage>
        <taxon>Eukaryota</taxon>
        <taxon>Viridiplantae</taxon>
        <taxon>Streptophyta</taxon>
        <taxon>Embryophyta</taxon>
        <taxon>Tracheophyta</taxon>
        <taxon>Spermatophyta</taxon>
        <taxon>Magnoliopsida</taxon>
        <taxon>eudicotyledons</taxon>
        <taxon>Gunneridae</taxon>
        <taxon>Pentapetalae</taxon>
        <taxon>asterids</taxon>
        <taxon>lamiids</taxon>
        <taxon>Lamiales</taxon>
        <taxon>Pedaliaceae</taxon>
        <taxon>Sesamum</taxon>
    </lineage>
</organism>
<reference evidence="14" key="2">
    <citation type="journal article" date="2024" name="Plant">
        <title>Genomic evolution and insights into agronomic trait innovations of Sesamum species.</title>
        <authorList>
            <person name="Miao H."/>
            <person name="Wang L."/>
            <person name="Qu L."/>
            <person name="Liu H."/>
            <person name="Sun Y."/>
            <person name="Le M."/>
            <person name="Wang Q."/>
            <person name="Wei S."/>
            <person name="Zheng Y."/>
            <person name="Lin W."/>
            <person name="Duan Y."/>
            <person name="Cao H."/>
            <person name="Xiong S."/>
            <person name="Wang X."/>
            <person name="Wei L."/>
            <person name="Li C."/>
            <person name="Ma Q."/>
            <person name="Ju M."/>
            <person name="Zhao R."/>
            <person name="Li G."/>
            <person name="Mu C."/>
            <person name="Tian Q."/>
            <person name="Mei H."/>
            <person name="Zhang T."/>
            <person name="Gao T."/>
            <person name="Zhang H."/>
        </authorList>
    </citation>
    <scope>NUCLEOTIDE SEQUENCE</scope>
    <source>
        <strain evidence="14">K16</strain>
    </source>
</reference>
<dbReference type="AlphaFoldDB" id="A0AAE2C3L3"/>
<dbReference type="Pfam" id="PF23256">
    <property type="entry name" value="CHX17_2nd"/>
    <property type="match status" value="1"/>
</dbReference>
<dbReference type="InterPro" id="IPR057291">
    <property type="entry name" value="CHX17_2nd"/>
</dbReference>
<keyword evidence="2" id="KW-0813">Transport</keyword>
<feature type="transmembrane region" description="Helical" evidence="10">
    <location>
        <begin position="33"/>
        <end position="54"/>
    </location>
</feature>
<dbReference type="Pfam" id="PF00999">
    <property type="entry name" value="Na_H_Exchanger"/>
    <property type="match status" value="2"/>
</dbReference>
<evidence type="ECO:0000259" key="13">
    <source>
        <dbReference type="Pfam" id="PF23259"/>
    </source>
</evidence>
<evidence type="ECO:0000256" key="2">
    <source>
        <dbReference type="ARBA" id="ARBA00022448"/>
    </source>
</evidence>
<keyword evidence="15" id="KW-1185">Reference proteome</keyword>
<dbReference type="EMBL" id="JACGWL010000002">
    <property type="protein sequence ID" value="KAK4407733.1"/>
    <property type="molecule type" value="Genomic_DNA"/>
</dbReference>
<keyword evidence="8 10" id="KW-0472">Membrane</keyword>
<feature type="domain" description="Cation/H(+) antiporter C-terminal" evidence="13">
    <location>
        <begin position="552"/>
        <end position="698"/>
    </location>
</feature>
<feature type="transmembrane region" description="Helical" evidence="10">
    <location>
        <begin position="166"/>
        <end position="186"/>
    </location>
</feature>
<evidence type="ECO:0000313" key="15">
    <source>
        <dbReference type="Proteomes" id="UP001289374"/>
    </source>
</evidence>
<dbReference type="PANTHER" id="PTHR32468:SF164">
    <property type="entry name" value="OS05G0485000 PROTEIN"/>
    <property type="match status" value="1"/>
</dbReference>
<feature type="transmembrane region" description="Helical" evidence="10">
    <location>
        <begin position="131"/>
        <end position="154"/>
    </location>
</feature>
<keyword evidence="7" id="KW-0406">Ion transport</keyword>
<evidence type="ECO:0000256" key="6">
    <source>
        <dbReference type="ARBA" id="ARBA00022989"/>
    </source>
</evidence>
<evidence type="ECO:0000256" key="1">
    <source>
        <dbReference type="ARBA" id="ARBA00004141"/>
    </source>
</evidence>